<gene>
    <name evidence="3" type="ORF">BCR34DRAFT_598972</name>
</gene>
<dbReference type="PROSITE" id="PS00036">
    <property type="entry name" value="BZIP_BASIC"/>
    <property type="match status" value="1"/>
</dbReference>
<feature type="region of interest" description="Disordered" evidence="1">
    <location>
        <begin position="203"/>
        <end position="228"/>
    </location>
</feature>
<reference evidence="3 4" key="1">
    <citation type="submission" date="2016-07" db="EMBL/GenBank/DDBJ databases">
        <title>Pervasive Adenine N6-methylation of Active Genes in Fungi.</title>
        <authorList>
            <consortium name="DOE Joint Genome Institute"/>
            <person name="Mondo S.J."/>
            <person name="Dannebaum R.O."/>
            <person name="Kuo R.C."/>
            <person name="Labutti K."/>
            <person name="Haridas S."/>
            <person name="Kuo A."/>
            <person name="Salamov A."/>
            <person name="Ahrendt S.R."/>
            <person name="Lipzen A."/>
            <person name="Sullivan W."/>
            <person name="Andreopoulos W.B."/>
            <person name="Clum A."/>
            <person name="Lindquist E."/>
            <person name="Daum C."/>
            <person name="Ramamoorthy G.K."/>
            <person name="Gryganskyi A."/>
            <person name="Culley D."/>
            <person name="Magnuson J.K."/>
            <person name="James T.Y."/>
            <person name="O'Malley M.A."/>
            <person name="Stajich J.E."/>
            <person name="Spatafora J.W."/>
            <person name="Visel A."/>
            <person name="Grigoriev I.V."/>
        </authorList>
    </citation>
    <scope>NUCLEOTIDE SEQUENCE [LARGE SCALE GENOMIC DNA]</scope>
    <source>
        <strain evidence="3 4">CBS 115471</strain>
    </source>
</reference>
<sequence>MPSTTNQQRRSSASRPGRKPKQSVEIDPATGQRPKKVNSEIRKQQNRIASRNYREKRKRKLQYLQQLVKDQGSTGQGTPPAEESTHEARARSSSSEYYDHETVHSSSGLRPTDEFDTLSSQSEVLIDPHLASTTAFDNLLLATAVSTPPYSSVEPSWSGPVYEELPHVGMGSWNMPQWMPNVDFAPQQMHAGAHDYRFTPPHIQHNFNQLPSPPQHPSEPVSGSDLFLEGSYGSLRRPNAEMQEVSHCFTGQRSSFNHSKYPVY</sequence>
<dbReference type="GO" id="GO:0003700">
    <property type="term" value="F:DNA-binding transcription factor activity"/>
    <property type="evidence" value="ECO:0007669"/>
    <property type="project" value="InterPro"/>
</dbReference>
<feature type="compositionally biased region" description="Polar residues" evidence="1">
    <location>
        <begin position="1"/>
        <end position="14"/>
    </location>
</feature>
<evidence type="ECO:0000259" key="2">
    <source>
        <dbReference type="PROSITE" id="PS00036"/>
    </source>
</evidence>
<protein>
    <recommendedName>
        <fullName evidence="2">BZIP domain-containing protein</fullName>
    </recommendedName>
</protein>
<proteinExistence type="predicted"/>
<evidence type="ECO:0000256" key="1">
    <source>
        <dbReference type="SAM" id="MobiDB-lite"/>
    </source>
</evidence>
<dbReference type="InterPro" id="IPR004827">
    <property type="entry name" value="bZIP"/>
</dbReference>
<feature type="region of interest" description="Disordered" evidence="1">
    <location>
        <begin position="1"/>
        <end position="115"/>
    </location>
</feature>
<dbReference type="OrthoDB" id="2245989at2759"/>
<accession>A0A1Y1ZWN3</accession>
<evidence type="ECO:0000313" key="3">
    <source>
        <dbReference type="EMBL" id="ORY14628.1"/>
    </source>
</evidence>
<dbReference type="AlphaFoldDB" id="A0A1Y1ZWN3"/>
<comment type="caution">
    <text evidence="3">The sequence shown here is derived from an EMBL/GenBank/DDBJ whole genome shotgun (WGS) entry which is preliminary data.</text>
</comment>
<dbReference type="EMBL" id="MCFA01000031">
    <property type="protein sequence ID" value="ORY14628.1"/>
    <property type="molecule type" value="Genomic_DNA"/>
</dbReference>
<organism evidence="3 4">
    <name type="scientific">Clohesyomyces aquaticus</name>
    <dbReference type="NCBI Taxonomy" id="1231657"/>
    <lineage>
        <taxon>Eukaryota</taxon>
        <taxon>Fungi</taxon>
        <taxon>Dikarya</taxon>
        <taxon>Ascomycota</taxon>
        <taxon>Pezizomycotina</taxon>
        <taxon>Dothideomycetes</taxon>
        <taxon>Pleosporomycetidae</taxon>
        <taxon>Pleosporales</taxon>
        <taxon>Lindgomycetaceae</taxon>
        <taxon>Clohesyomyces</taxon>
    </lineage>
</organism>
<dbReference type="InterPro" id="IPR046347">
    <property type="entry name" value="bZIP_sf"/>
</dbReference>
<dbReference type="SUPFAM" id="SSF57959">
    <property type="entry name" value="Leucine zipper domain"/>
    <property type="match status" value="1"/>
</dbReference>
<feature type="domain" description="BZIP" evidence="2">
    <location>
        <begin position="42"/>
        <end position="56"/>
    </location>
</feature>
<keyword evidence="4" id="KW-1185">Reference proteome</keyword>
<evidence type="ECO:0000313" key="4">
    <source>
        <dbReference type="Proteomes" id="UP000193144"/>
    </source>
</evidence>
<name>A0A1Y1ZWN3_9PLEO</name>
<dbReference type="Proteomes" id="UP000193144">
    <property type="component" value="Unassembled WGS sequence"/>
</dbReference>
<dbReference type="Gene3D" id="1.20.5.170">
    <property type="match status" value="1"/>
</dbReference>
<dbReference type="CDD" id="cd14688">
    <property type="entry name" value="bZIP_YAP"/>
    <property type="match status" value="1"/>
</dbReference>